<dbReference type="Proteomes" id="UP000193642">
    <property type="component" value="Unassembled WGS sequence"/>
</dbReference>
<dbReference type="OrthoDB" id="5985073at2759"/>
<protein>
    <submittedName>
        <fullName evidence="1">Uncharacterized protein</fullName>
    </submittedName>
</protein>
<keyword evidence="2" id="KW-1185">Reference proteome</keyword>
<evidence type="ECO:0000313" key="2">
    <source>
        <dbReference type="Proteomes" id="UP000193642"/>
    </source>
</evidence>
<proteinExistence type="predicted"/>
<comment type="caution">
    <text evidence="1">The sequence shown here is derived from an EMBL/GenBank/DDBJ whole genome shotgun (WGS) entry which is preliminary data.</text>
</comment>
<name>A0A1Y2CIN6_9FUNG</name>
<dbReference type="AlphaFoldDB" id="A0A1Y2CIN6"/>
<gene>
    <name evidence="1" type="ORF">BCR33DRAFT_736312</name>
</gene>
<dbReference type="EMBL" id="MCGO01000015">
    <property type="protein sequence ID" value="ORY46767.1"/>
    <property type="molecule type" value="Genomic_DNA"/>
</dbReference>
<reference evidence="1 2" key="1">
    <citation type="submission" date="2016-07" db="EMBL/GenBank/DDBJ databases">
        <title>Pervasive Adenine N6-methylation of Active Genes in Fungi.</title>
        <authorList>
            <consortium name="DOE Joint Genome Institute"/>
            <person name="Mondo S.J."/>
            <person name="Dannebaum R.O."/>
            <person name="Kuo R.C."/>
            <person name="Labutti K."/>
            <person name="Haridas S."/>
            <person name="Kuo A."/>
            <person name="Salamov A."/>
            <person name="Ahrendt S.R."/>
            <person name="Lipzen A."/>
            <person name="Sullivan W."/>
            <person name="Andreopoulos W.B."/>
            <person name="Clum A."/>
            <person name="Lindquist E."/>
            <person name="Daum C."/>
            <person name="Ramamoorthy G.K."/>
            <person name="Gryganskyi A."/>
            <person name="Culley D."/>
            <person name="Magnuson J.K."/>
            <person name="James T.Y."/>
            <person name="O'Malley M.A."/>
            <person name="Stajich J.E."/>
            <person name="Spatafora J.W."/>
            <person name="Visel A."/>
            <person name="Grigoriev I.V."/>
        </authorList>
    </citation>
    <scope>NUCLEOTIDE SEQUENCE [LARGE SCALE GENOMIC DNA]</scope>
    <source>
        <strain evidence="1 2">JEL800</strain>
    </source>
</reference>
<accession>A0A1Y2CIN6</accession>
<evidence type="ECO:0000313" key="1">
    <source>
        <dbReference type="EMBL" id="ORY46767.1"/>
    </source>
</evidence>
<sequence length="202" mass="20774">MGPTIVADALNTAAYIAVQPCITGHVDIVLGGATCTAIAAKYGVGLDVLMAGTIPGQCAKLEAADAICVPGAAIAPVTGLQAVNPVASAVPVVSPNAATLAGFCIPPVPLFQFPPRPRYQSCCICRFSSSCSLSSAVSSGQILAPTTPASSPAAALQQLLKPFQTQLDLRVQQTPDTRAPFNQTVRQTRLQSSNVFSVLYPH</sequence>
<organism evidence="1 2">
    <name type="scientific">Rhizoclosmatium globosum</name>
    <dbReference type="NCBI Taxonomy" id="329046"/>
    <lineage>
        <taxon>Eukaryota</taxon>
        <taxon>Fungi</taxon>
        <taxon>Fungi incertae sedis</taxon>
        <taxon>Chytridiomycota</taxon>
        <taxon>Chytridiomycota incertae sedis</taxon>
        <taxon>Chytridiomycetes</taxon>
        <taxon>Chytridiales</taxon>
        <taxon>Chytriomycetaceae</taxon>
        <taxon>Rhizoclosmatium</taxon>
    </lineage>
</organism>